<reference evidence="1" key="1">
    <citation type="submission" date="2009-08" db="EMBL/GenBank/DDBJ databases">
        <title>Annotation of Salpingoeca rosetta.</title>
        <authorList>
            <consortium name="The Broad Institute Genome Sequencing Platform"/>
            <person name="Russ C."/>
            <person name="Cuomo C."/>
            <person name="Burger G."/>
            <person name="Gray M.W."/>
            <person name="Holland P.W.H."/>
            <person name="King N."/>
            <person name="Lang F.B.F."/>
            <person name="Roger A.J."/>
            <person name="Ruiz-Trillo I."/>
            <person name="Young S.K."/>
            <person name="Zeng Q."/>
            <person name="Gargeya S."/>
            <person name="Alvarado L."/>
            <person name="Berlin A."/>
            <person name="Chapman S.B."/>
            <person name="Chen Z."/>
            <person name="Freedman E."/>
            <person name="Gellesch M."/>
            <person name="Goldberg J."/>
            <person name="Griggs A."/>
            <person name="Gujja S."/>
            <person name="Heilman E."/>
            <person name="Heiman D."/>
            <person name="Howarth C."/>
            <person name="Mehta T."/>
            <person name="Neiman D."/>
            <person name="Pearson M."/>
            <person name="Roberts A."/>
            <person name="Saif S."/>
            <person name="Shea T."/>
            <person name="Shenoy N."/>
            <person name="Sisk P."/>
            <person name="Stolte C."/>
            <person name="Sykes S."/>
            <person name="White J."/>
            <person name="Yandava C."/>
            <person name="Haas B."/>
            <person name="Nusbaum C."/>
            <person name="Birren B."/>
        </authorList>
    </citation>
    <scope>NUCLEOTIDE SEQUENCE [LARGE SCALE GENOMIC DNA]</scope>
    <source>
        <strain evidence="1">ATCC 50818</strain>
    </source>
</reference>
<evidence type="ECO:0000313" key="2">
    <source>
        <dbReference type="Proteomes" id="UP000007799"/>
    </source>
</evidence>
<evidence type="ECO:0000313" key="1">
    <source>
        <dbReference type="EMBL" id="EGD83248.1"/>
    </source>
</evidence>
<organism evidence="2">
    <name type="scientific">Salpingoeca rosetta (strain ATCC 50818 / BSB-021)</name>
    <dbReference type="NCBI Taxonomy" id="946362"/>
    <lineage>
        <taxon>Eukaryota</taxon>
        <taxon>Choanoflagellata</taxon>
        <taxon>Craspedida</taxon>
        <taxon>Salpingoecidae</taxon>
        <taxon>Salpingoeca</taxon>
    </lineage>
</organism>
<dbReference type="Gene3D" id="2.10.25.10">
    <property type="entry name" value="Laminin"/>
    <property type="match status" value="1"/>
</dbReference>
<dbReference type="AlphaFoldDB" id="F2U5N2"/>
<dbReference type="RefSeq" id="XP_004995612.1">
    <property type="nucleotide sequence ID" value="XM_004995555.1"/>
</dbReference>
<gene>
    <name evidence="1" type="ORF">PTSG_03879</name>
</gene>
<accession>F2U5N2</accession>
<sequence>MSMMCTNTAGSFECGPCPVNYKGDGKTGCIREPSLDVIDGNLVFHIDDAHDLAIRGVAADGETTTSLRSAVSAALATKQDLASTKVDVRLSLESLSTHVSTQTEGIDTRHDMLSMEAGDVSLAVTAVKGELEDAVFRLGNVSELADAGHTLARALQEEIAALTLQLNTTDSTVDHTLSLISGLDQRIGDAEDSLEASIVSLMQRVDRSESNLAAMRECALMGMVHDGAQCVPACTRLSACDGAPCSLQTRGTLRYLDDKAEICDGNEYTSIGAVTTGISPVDPAESCQELKDLGYVTGVYYIGSGTQGRTRLCDLSGTTGVNLGGDGTSEQDATRDCSKLSKYFGLETGLHWIEGDDGQAYELVCDTKTGDISLDGSSPSFAAESCKAINAVYPDRATGTRWITAGLQDPFKVTCVGDWVELKMSGSDFADNAWMFSSSCTNTWTKCNCYNGLENRRNNWQCGVVPPQLHTMDCQSFFDIGYTSGTTQLSDAQIIALSGRAKNDNDRNFNMYSVSCDDDNQSYPDGHWIGIERTPGSNNFVSRDCTSGNNGCCSKQLVDNFDTFPLPLRGCASLNTGGGIIFYATSATLRIRI</sequence>
<dbReference type="Proteomes" id="UP000007799">
    <property type="component" value="Unassembled WGS sequence"/>
</dbReference>
<protein>
    <submittedName>
        <fullName evidence="1">Uncharacterized protein</fullName>
    </submittedName>
</protein>
<dbReference type="EMBL" id="GL832962">
    <property type="protein sequence ID" value="EGD83248.1"/>
    <property type="molecule type" value="Genomic_DNA"/>
</dbReference>
<name>F2U5N2_SALR5</name>
<proteinExistence type="predicted"/>
<keyword evidence="2" id="KW-1185">Reference proteome</keyword>
<dbReference type="GeneID" id="16076192"/>
<dbReference type="InParanoid" id="F2U5N2"/>
<dbReference type="KEGG" id="sre:PTSG_03879"/>